<evidence type="ECO:0000256" key="7">
    <source>
        <dbReference type="SAM" id="Phobius"/>
    </source>
</evidence>
<dbReference type="GeneID" id="37037751"/>
<dbReference type="OrthoDB" id="759142at2759"/>
<dbReference type="GO" id="GO:0016020">
    <property type="term" value="C:membrane"/>
    <property type="evidence" value="ECO:0007669"/>
    <property type="project" value="UniProtKB-SubCell"/>
</dbReference>
<dbReference type="Pfam" id="PF01105">
    <property type="entry name" value="EMP24_GP25L"/>
    <property type="match status" value="1"/>
</dbReference>
<dbReference type="EMBL" id="KZ819357">
    <property type="protein sequence ID" value="PWN45070.1"/>
    <property type="molecule type" value="Genomic_DNA"/>
</dbReference>
<dbReference type="RefSeq" id="XP_025372230.1">
    <property type="nucleotide sequence ID" value="XM_025515881.1"/>
</dbReference>
<evidence type="ECO:0000256" key="8">
    <source>
        <dbReference type="SAM" id="SignalP"/>
    </source>
</evidence>
<evidence type="ECO:0000256" key="5">
    <source>
        <dbReference type="ARBA" id="ARBA00022989"/>
    </source>
</evidence>
<accession>A0A316W560</accession>
<feature type="chain" id="PRO_5016447313" evidence="8">
    <location>
        <begin position="19"/>
        <end position="219"/>
    </location>
</feature>
<name>A0A316W560_9BASI</name>
<comment type="subcellular location">
    <subcellularLocation>
        <location evidence="1">Membrane</location>
        <topology evidence="1">Single-pass type I membrane protein</topology>
    </subcellularLocation>
</comment>
<dbReference type="InterPro" id="IPR009038">
    <property type="entry name" value="GOLD_dom"/>
</dbReference>
<evidence type="ECO:0000259" key="9">
    <source>
        <dbReference type="SMART" id="SM01190"/>
    </source>
</evidence>
<keyword evidence="4 8" id="KW-0732">Signal</keyword>
<sequence length="219" mass="24437">MLTRCMLLLIVCVQLVSAIKFDLTAEHSAPVKCIWNYALSDTLVIVTINTKPNDVGSEADQRVDVEVVDGSKHNNVYLSKKGIGKKETRMAINTHTHADLGVCFKNTLRKGASAHPIKSTMIDLDVDIGADAVDYNAIANQESLSGLETEMRKLEAVAGEIVNEMDYLKKREGKMRDTNESTNSRVENFAWITIVALIGLGSWQIIYLRSFFKRLYLID</sequence>
<evidence type="ECO:0000256" key="3">
    <source>
        <dbReference type="ARBA" id="ARBA00022692"/>
    </source>
</evidence>
<feature type="transmembrane region" description="Helical" evidence="7">
    <location>
        <begin position="189"/>
        <end position="208"/>
    </location>
</feature>
<dbReference type="STRING" id="1522189.A0A316W560"/>
<dbReference type="SMART" id="SM01190">
    <property type="entry name" value="EMP24_GP25L"/>
    <property type="match status" value="1"/>
</dbReference>
<dbReference type="AlphaFoldDB" id="A0A316W560"/>
<keyword evidence="5 7" id="KW-1133">Transmembrane helix</keyword>
<gene>
    <name evidence="10" type="ORF">IE81DRAFT_345122</name>
</gene>
<protein>
    <submittedName>
        <fullName evidence="10">Endoplasmic reticulum vesicle protein 25</fullName>
    </submittedName>
</protein>
<dbReference type="InterPro" id="IPR015720">
    <property type="entry name" value="Emp24-like"/>
</dbReference>
<evidence type="ECO:0000256" key="4">
    <source>
        <dbReference type="ARBA" id="ARBA00022729"/>
    </source>
</evidence>
<evidence type="ECO:0000256" key="6">
    <source>
        <dbReference type="ARBA" id="ARBA00023136"/>
    </source>
</evidence>
<dbReference type="PANTHER" id="PTHR22811">
    <property type="entry name" value="TRANSMEMBRANE EMP24 DOMAIN-CONTAINING PROTEIN"/>
    <property type="match status" value="1"/>
</dbReference>
<evidence type="ECO:0000256" key="1">
    <source>
        <dbReference type="ARBA" id="ARBA00004479"/>
    </source>
</evidence>
<evidence type="ECO:0000313" key="10">
    <source>
        <dbReference type="EMBL" id="PWN45070.1"/>
    </source>
</evidence>
<dbReference type="InParanoid" id="A0A316W560"/>
<dbReference type="Proteomes" id="UP000245783">
    <property type="component" value="Unassembled WGS sequence"/>
</dbReference>
<feature type="domain" description="GOLD" evidence="9">
    <location>
        <begin position="18"/>
        <end position="213"/>
    </location>
</feature>
<organism evidence="10 11">
    <name type="scientific">Ceraceosorus guamensis</name>
    <dbReference type="NCBI Taxonomy" id="1522189"/>
    <lineage>
        <taxon>Eukaryota</taxon>
        <taxon>Fungi</taxon>
        <taxon>Dikarya</taxon>
        <taxon>Basidiomycota</taxon>
        <taxon>Ustilaginomycotina</taxon>
        <taxon>Exobasidiomycetes</taxon>
        <taxon>Ceraceosorales</taxon>
        <taxon>Ceraceosoraceae</taxon>
        <taxon>Ceraceosorus</taxon>
    </lineage>
</organism>
<reference evidence="10 11" key="1">
    <citation type="journal article" date="2018" name="Mol. Biol. Evol.">
        <title>Broad Genomic Sampling Reveals a Smut Pathogenic Ancestry of the Fungal Clade Ustilaginomycotina.</title>
        <authorList>
            <person name="Kijpornyongpan T."/>
            <person name="Mondo S.J."/>
            <person name="Barry K."/>
            <person name="Sandor L."/>
            <person name="Lee J."/>
            <person name="Lipzen A."/>
            <person name="Pangilinan J."/>
            <person name="LaButti K."/>
            <person name="Hainaut M."/>
            <person name="Henrissat B."/>
            <person name="Grigoriev I.V."/>
            <person name="Spatafora J.W."/>
            <person name="Aime M.C."/>
        </authorList>
    </citation>
    <scope>NUCLEOTIDE SEQUENCE [LARGE SCALE GENOMIC DNA]</scope>
    <source>
        <strain evidence="10 11">MCA 4658</strain>
    </source>
</reference>
<proteinExistence type="inferred from homology"/>
<feature type="signal peptide" evidence="8">
    <location>
        <begin position="1"/>
        <end position="18"/>
    </location>
</feature>
<keyword evidence="3 7" id="KW-0812">Transmembrane</keyword>
<evidence type="ECO:0000313" key="11">
    <source>
        <dbReference type="Proteomes" id="UP000245783"/>
    </source>
</evidence>
<evidence type="ECO:0000256" key="2">
    <source>
        <dbReference type="ARBA" id="ARBA00007104"/>
    </source>
</evidence>
<keyword evidence="6 7" id="KW-0472">Membrane</keyword>
<dbReference type="FunCoup" id="A0A316W560">
    <property type="interactions" value="642"/>
</dbReference>
<comment type="similarity">
    <text evidence="2">Belongs to the EMP24/GP25L family.</text>
</comment>
<keyword evidence="11" id="KW-1185">Reference proteome</keyword>